<feature type="domain" description="F-box" evidence="1">
    <location>
        <begin position="5"/>
        <end position="52"/>
    </location>
</feature>
<dbReference type="SUPFAM" id="SSF81383">
    <property type="entry name" value="F-box domain"/>
    <property type="match status" value="1"/>
</dbReference>
<organism evidence="2 3">
    <name type="scientific">Klebsormidium nitens</name>
    <name type="common">Green alga</name>
    <name type="synonym">Ulothrix nitens</name>
    <dbReference type="NCBI Taxonomy" id="105231"/>
    <lineage>
        <taxon>Eukaryota</taxon>
        <taxon>Viridiplantae</taxon>
        <taxon>Streptophyta</taxon>
        <taxon>Klebsormidiophyceae</taxon>
        <taxon>Klebsormidiales</taxon>
        <taxon>Klebsormidiaceae</taxon>
        <taxon>Klebsormidium</taxon>
    </lineage>
</organism>
<dbReference type="InterPro" id="IPR001810">
    <property type="entry name" value="F-box_dom"/>
</dbReference>
<dbReference type="Proteomes" id="UP000054558">
    <property type="component" value="Unassembled WGS sequence"/>
</dbReference>
<evidence type="ECO:0000313" key="2">
    <source>
        <dbReference type="EMBL" id="GAQ92884.1"/>
    </source>
</evidence>
<keyword evidence="3" id="KW-1185">Reference proteome</keyword>
<dbReference type="Gene3D" id="1.20.1280.50">
    <property type="match status" value="1"/>
</dbReference>
<dbReference type="OrthoDB" id="9974806at2759"/>
<accession>A0A1Y1IQ91</accession>
<evidence type="ECO:0000259" key="1">
    <source>
        <dbReference type="Pfam" id="PF12937"/>
    </source>
</evidence>
<sequence>MGHVSALPSEVLSIILNKVATDEDSQVQDLCRSEAVCKEWKEVARDSCWHALLKKLLGLSDPCRWDEAAWLISRFHRVKGGRFAASAAKQLFKLHESDLQLLQPAKQRVRQHDTQVFLIRHYDFADLLRAALAKYGSVELYREHVWRCSERASKRASTAFQKGVARREQVGEALKSFDEGVRGLVADAVENYVVRNRGTLEGVFRRATNIRERREDISSLLSEGGLKLEDVPLCVMSFQLFEKGLMDRGRIVDELARHVALSEGLKARGVVFNTYSTSLCACRRYVRFSGQLAPLLDAVEIREFYRSRMGCLDGENQARALARWMQGRTELEILQDAPEAVCQTEEFQQCLLRRFDCSRLATKADLDPLFCIENRNILSAKRGGGLWLYKPYVILKTLLSMQEGDVLCYCDSLYLFRRNFRPYIDEWLKDSSIGLARNKPNEGSFSELEWTKMDSYHIMGVNFEHASKTPQVWGGFLVLRKSLFTIRFVSAWLTYCTDYRLISDCPSSLPDCSGFKEHRHDQSVLSLLAKRWGIRFTEFPPGLLLNLRKPQ</sequence>
<dbReference type="AlphaFoldDB" id="A0A1Y1IQ91"/>
<dbReference type="InterPro" id="IPR036047">
    <property type="entry name" value="F-box-like_dom_sf"/>
</dbReference>
<protein>
    <recommendedName>
        <fullName evidence="1">F-box domain-containing protein</fullName>
    </recommendedName>
</protein>
<proteinExistence type="predicted"/>
<name>A0A1Y1IQ91_KLENI</name>
<reference evidence="2 3" key="1">
    <citation type="journal article" date="2014" name="Nat. Commun.">
        <title>Klebsormidium flaccidum genome reveals primary factors for plant terrestrial adaptation.</title>
        <authorList>
            <person name="Hori K."/>
            <person name="Maruyama F."/>
            <person name="Fujisawa T."/>
            <person name="Togashi T."/>
            <person name="Yamamoto N."/>
            <person name="Seo M."/>
            <person name="Sato S."/>
            <person name="Yamada T."/>
            <person name="Mori H."/>
            <person name="Tajima N."/>
            <person name="Moriyama T."/>
            <person name="Ikeuchi M."/>
            <person name="Watanabe M."/>
            <person name="Wada H."/>
            <person name="Kobayashi K."/>
            <person name="Saito M."/>
            <person name="Masuda T."/>
            <person name="Sasaki-Sekimoto Y."/>
            <person name="Mashiguchi K."/>
            <person name="Awai K."/>
            <person name="Shimojima M."/>
            <person name="Masuda S."/>
            <person name="Iwai M."/>
            <person name="Nobusawa T."/>
            <person name="Narise T."/>
            <person name="Kondo S."/>
            <person name="Saito H."/>
            <person name="Sato R."/>
            <person name="Murakawa M."/>
            <person name="Ihara Y."/>
            <person name="Oshima-Yamada Y."/>
            <person name="Ohtaka K."/>
            <person name="Satoh M."/>
            <person name="Sonobe K."/>
            <person name="Ishii M."/>
            <person name="Ohtani R."/>
            <person name="Kanamori-Sato M."/>
            <person name="Honoki R."/>
            <person name="Miyazaki D."/>
            <person name="Mochizuki H."/>
            <person name="Umetsu J."/>
            <person name="Higashi K."/>
            <person name="Shibata D."/>
            <person name="Kamiya Y."/>
            <person name="Sato N."/>
            <person name="Nakamura Y."/>
            <person name="Tabata S."/>
            <person name="Ida S."/>
            <person name="Kurokawa K."/>
            <person name="Ohta H."/>
        </authorList>
    </citation>
    <scope>NUCLEOTIDE SEQUENCE [LARGE SCALE GENOMIC DNA]</scope>
    <source>
        <strain evidence="2 3">NIES-2285</strain>
    </source>
</reference>
<dbReference type="Pfam" id="PF12937">
    <property type="entry name" value="F-box-like"/>
    <property type="match status" value="1"/>
</dbReference>
<gene>
    <name evidence="2" type="ORF">KFL_011810020</name>
</gene>
<dbReference type="EMBL" id="DF238130">
    <property type="protein sequence ID" value="GAQ92884.1"/>
    <property type="molecule type" value="Genomic_DNA"/>
</dbReference>
<evidence type="ECO:0000313" key="3">
    <source>
        <dbReference type="Proteomes" id="UP000054558"/>
    </source>
</evidence>